<feature type="transmembrane region" description="Helical" evidence="3">
    <location>
        <begin position="168"/>
        <end position="195"/>
    </location>
</feature>
<reference evidence="6" key="1">
    <citation type="journal article" date="2019" name="Int. J. Syst. Evol. Microbiol.">
        <title>The Global Catalogue of Microorganisms (GCM) 10K type strain sequencing project: providing services to taxonomists for standard genome sequencing and annotation.</title>
        <authorList>
            <consortium name="The Broad Institute Genomics Platform"/>
            <consortium name="The Broad Institute Genome Sequencing Center for Infectious Disease"/>
            <person name="Wu L."/>
            <person name="Ma J."/>
        </authorList>
    </citation>
    <scope>NUCLEOTIDE SEQUENCE [LARGE SCALE GENOMIC DNA]</scope>
    <source>
        <strain evidence="6">Q85</strain>
    </source>
</reference>
<evidence type="ECO:0000259" key="4">
    <source>
        <dbReference type="PROSITE" id="PS51755"/>
    </source>
</evidence>
<organism evidence="5 6">
    <name type="scientific">Sphingomonas floccifaciens</name>
    <dbReference type="NCBI Taxonomy" id="1844115"/>
    <lineage>
        <taxon>Bacteria</taxon>
        <taxon>Pseudomonadati</taxon>
        <taxon>Pseudomonadota</taxon>
        <taxon>Alphaproteobacteria</taxon>
        <taxon>Sphingomonadales</taxon>
        <taxon>Sphingomonadaceae</taxon>
        <taxon>Sphingomonas</taxon>
    </lineage>
</organism>
<feature type="transmembrane region" description="Helical" evidence="3">
    <location>
        <begin position="207"/>
        <end position="234"/>
    </location>
</feature>
<feature type="domain" description="OmpR/PhoB-type" evidence="4">
    <location>
        <begin position="2"/>
        <end position="100"/>
    </location>
</feature>
<feature type="DNA-binding region" description="OmpR/PhoB-type" evidence="2">
    <location>
        <begin position="2"/>
        <end position="100"/>
    </location>
</feature>
<sequence>MTDSYRFDAWHLDATDRRLTREGTVVEVNARYLDALVLLVRENGRLVTKDRFHDEVWRGVPVTDEALTQCIRTLRRTLGDDASRPRFIETVPKHGYRFVAATAAADAPAPEAAAVAAPVTVAAIGERHRDTLLLGGAGTVGAGTAGLIGGLLYGFAGAAQPVGAGPGAASVLIVMLCLTILVAVLGGVGVAFGIALASRAGDPSWRILGGALGGMVVGAIVKLLGIDAITLLFGRPPGNVTGALEGLALGAAVGLAAWLATRMPLRRAIVAAGVIGGVAGAVIVLAGGRMFAGSLLLLSDAFPASRMRFDALLALTGDRLGLALTGALEGGLFAACLVAAVTLAERTLAATRRERGARI</sequence>
<keyword evidence="3" id="KW-1133">Transmembrane helix</keyword>
<dbReference type="EMBL" id="JBHUFC010000002">
    <property type="protein sequence ID" value="MFD1786617.1"/>
    <property type="molecule type" value="Genomic_DNA"/>
</dbReference>
<evidence type="ECO:0000313" key="5">
    <source>
        <dbReference type="EMBL" id="MFD1786617.1"/>
    </source>
</evidence>
<dbReference type="InterPro" id="IPR016032">
    <property type="entry name" value="Sig_transdc_resp-reg_C-effctor"/>
</dbReference>
<evidence type="ECO:0000256" key="3">
    <source>
        <dbReference type="SAM" id="Phobius"/>
    </source>
</evidence>
<evidence type="ECO:0000256" key="1">
    <source>
        <dbReference type="ARBA" id="ARBA00023125"/>
    </source>
</evidence>
<protein>
    <submittedName>
        <fullName evidence="5">Transcriptional regulator</fullName>
    </submittedName>
</protein>
<comment type="caution">
    <text evidence="5">The sequence shown here is derived from an EMBL/GenBank/DDBJ whole genome shotgun (WGS) entry which is preliminary data.</text>
</comment>
<evidence type="ECO:0000256" key="2">
    <source>
        <dbReference type="PROSITE-ProRule" id="PRU01091"/>
    </source>
</evidence>
<feature type="transmembrane region" description="Helical" evidence="3">
    <location>
        <begin position="132"/>
        <end position="156"/>
    </location>
</feature>
<dbReference type="PROSITE" id="PS51755">
    <property type="entry name" value="OMPR_PHOB"/>
    <property type="match status" value="1"/>
</dbReference>
<gene>
    <name evidence="5" type="ORF">ACFSC3_03430</name>
</gene>
<dbReference type="RefSeq" id="WP_380938766.1">
    <property type="nucleotide sequence ID" value="NZ_JBHUFC010000002.1"/>
</dbReference>
<accession>A0ABW4N8Y6</accession>
<dbReference type="Proteomes" id="UP001597283">
    <property type="component" value="Unassembled WGS sequence"/>
</dbReference>
<keyword evidence="1 2" id="KW-0238">DNA-binding</keyword>
<dbReference type="SUPFAM" id="SSF46894">
    <property type="entry name" value="C-terminal effector domain of the bipartite response regulators"/>
    <property type="match status" value="1"/>
</dbReference>
<dbReference type="SMART" id="SM00862">
    <property type="entry name" value="Trans_reg_C"/>
    <property type="match status" value="1"/>
</dbReference>
<dbReference type="InterPro" id="IPR036388">
    <property type="entry name" value="WH-like_DNA-bd_sf"/>
</dbReference>
<dbReference type="InterPro" id="IPR001867">
    <property type="entry name" value="OmpR/PhoB-type_DNA-bd"/>
</dbReference>
<name>A0ABW4N8Y6_9SPHN</name>
<feature type="transmembrane region" description="Helical" evidence="3">
    <location>
        <begin position="268"/>
        <end position="292"/>
    </location>
</feature>
<keyword evidence="3" id="KW-0472">Membrane</keyword>
<dbReference type="Pfam" id="PF00486">
    <property type="entry name" value="Trans_reg_C"/>
    <property type="match status" value="1"/>
</dbReference>
<proteinExistence type="predicted"/>
<evidence type="ECO:0000313" key="6">
    <source>
        <dbReference type="Proteomes" id="UP001597283"/>
    </source>
</evidence>
<dbReference type="CDD" id="cd00383">
    <property type="entry name" value="trans_reg_C"/>
    <property type="match status" value="1"/>
</dbReference>
<feature type="transmembrane region" description="Helical" evidence="3">
    <location>
        <begin position="240"/>
        <end position="261"/>
    </location>
</feature>
<keyword evidence="6" id="KW-1185">Reference proteome</keyword>
<keyword evidence="3" id="KW-0812">Transmembrane</keyword>
<feature type="transmembrane region" description="Helical" evidence="3">
    <location>
        <begin position="320"/>
        <end position="344"/>
    </location>
</feature>
<dbReference type="Gene3D" id="1.10.10.10">
    <property type="entry name" value="Winged helix-like DNA-binding domain superfamily/Winged helix DNA-binding domain"/>
    <property type="match status" value="1"/>
</dbReference>